<dbReference type="PANTHER" id="PTHR34448">
    <property type="entry name" value="AMINOPEPTIDASE"/>
    <property type="match status" value="1"/>
</dbReference>
<dbReference type="EMBL" id="KP211814">
    <property type="protein sequence ID" value="ANV79173.1"/>
    <property type="molecule type" value="Genomic_DNA"/>
</dbReference>
<dbReference type="AlphaFoldDB" id="A0A1B1TEX2"/>
<keyword evidence="1" id="KW-0479">Metal-binding</keyword>
<dbReference type="InterPro" id="IPR052170">
    <property type="entry name" value="M29_Exopeptidase"/>
</dbReference>
<reference evidence="2" key="1">
    <citation type="submission" date="2014-11" db="EMBL/GenBank/DDBJ databases">
        <authorList>
            <person name="Zhu J."/>
            <person name="Qi W."/>
            <person name="Song R."/>
        </authorList>
    </citation>
    <scope>NUCLEOTIDE SEQUENCE</scope>
</reference>
<dbReference type="InterPro" id="IPR058739">
    <property type="entry name" value="NicX"/>
</dbReference>
<reference evidence="2" key="2">
    <citation type="journal article" date="2015" name="ISME J.">
        <title>A new class of marine Euryarchaeota group II from the Mediterranean deep chlorophyll maximum.</title>
        <authorList>
            <person name="Martin-Cuadrado A.B."/>
            <person name="Garcia-Heredia I."/>
            <person name="Molto A.G."/>
            <person name="Lopez-Ubeda R."/>
            <person name="Kimes N."/>
            <person name="Lopez-Garcia P."/>
            <person name="Moreira D."/>
            <person name="Rodriguez-Valera F."/>
        </authorList>
    </citation>
    <scope>NUCLEOTIDE SEQUENCE</scope>
</reference>
<dbReference type="GO" id="GO:0046872">
    <property type="term" value="F:metal ion binding"/>
    <property type="evidence" value="ECO:0007669"/>
    <property type="project" value="UniProtKB-KW"/>
</dbReference>
<dbReference type="Pfam" id="PF26233">
    <property type="entry name" value="NicX"/>
    <property type="match status" value="1"/>
</dbReference>
<accession>A0A1B1TEX2</accession>
<keyword evidence="2" id="KW-0645">Protease</keyword>
<keyword evidence="2" id="KW-0378">Hydrolase</keyword>
<organism evidence="2">
    <name type="scientific">uncultured Poseidoniia archaeon</name>
    <dbReference type="NCBI Taxonomy" id="1697135"/>
    <lineage>
        <taxon>Archaea</taxon>
        <taxon>Methanobacteriati</taxon>
        <taxon>Thermoplasmatota</taxon>
        <taxon>Candidatus Poseidoniia</taxon>
        <taxon>environmental samples</taxon>
    </lineage>
</organism>
<sequence>MADEAGIENFSQEEIIESMLVSARSIIRTCMEIRNHEDVVIITDTHTSEIGRALYEAAAEVTDRVLLMMIPPAFKPGNEPPSPVGDLMRKSRVVLIATKESLTHTKARINASKAGVRIASMPGISKEAFILGGMTADYNALQVEISGMNNVFRRRREVHVTSPSGTDVTFTTGSRWILEDNGICNRPGQVTNLPAGRIFTMPKEGSTNGKIVFDGSWEGKLLPKRFEMEIVNGRVTEISGYEGVEEIIESFNIPPHSKRVLDLQLNKTVAEFGFGMNSRAKVIGNVLEDQVVRGNSYFSFGDNTALGGNSNTGIQKRGVMNKTSVTLEDIDLVLDGKIVARRRK</sequence>
<dbReference type="PANTHER" id="PTHR34448:SF1">
    <property type="entry name" value="BLL6088 PROTEIN"/>
    <property type="match status" value="1"/>
</dbReference>
<protein>
    <submittedName>
        <fullName evidence="2">Leucyl aminopeptidase (Aminopeptidase T)</fullName>
    </submittedName>
</protein>
<dbReference type="GO" id="GO:0004177">
    <property type="term" value="F:aminopeptidase activity"/>
    <property type="evidence" value="ECO:0007669"/>
    <property type="project" value="UniProtKB-KW"/>
</dbReference>
<name>A0A1B1TEX2_9ARCH</name>
<evidence type="ECO:0000313" key="2">
    <source>
        <dbReference type="EMBL" id="ANV80850.1"/>
    </source>
</evidence>
<keyword evidence="2" id="KW-0031">Aminopeptidase</keyword>
<evidence type="ECO:0000256" key="1">
    <source>
        <dbReference type="ARBA" id="ARBA00022723"/>
    </source>
</evidence>
<proteinExistence type="predicted"/>
<dbReference type="GO" id="GO:0006508">
    <property type="term" value="P:proteolysis"/>
    <property type="evidence" value="ECO:0007669"/>
    <property type="project" value="InterPro"/>
</dbReference>
<dbReference type="SUPFAM" id="SSF144052">
    <property type="entry name" value="Thermophilic metalloprotease-like"/>
    <property type="match status" value="1"/>
</dbReference>
<dbReference type="EMBL" id="KP211910">
    <property type="protein sequence ID" value="ANV80850.1"/>
    <property type="molecule type" value="Genomic_DNA"/>
</dbReference>